<dbReference type="Pfam" id="PF14347">
    <property type="entry name" value="DUF4399"/>
    <property type="match status" value="1"/>
</dbReference>
<feature type="domain" description="DUF4399" evidence="1">
    <location>
        <begin position="53"/>
        <end position="144"/>
    </location>
</feature>
<reference evidence="2" key="1">
    <citation type="submission" date="2018-05" db="EMBL/GenBank/DDBJ databases">
        <authorList>
            <person name="Lanie J.A."/>
            <person name="Ng W.-L."/>
            <person name="Kazmierczak K.M."/>
            <person name="Andrzejewski T.M."/>
            <person name="Davidsen T.M."/>
            <person name="Wayne K.J."/>
            <person name="Tettelin H."/>
            <person name="Glass J.I."/>
            <person name="Rusch D."/>
            <person name="Podicherti R."/>
            <person name="Tsui H.-C.T."/>
            <person name="Winkler M.E."/>
        </authorList>
    </citation>
    <scope>NUCLEOTIDE SEQUENCE</scope>
</reference>
<organism evidence="2">
    <name type="scientific">marine metagenome</name>
    <dbReference type="NCBI Taxonomy" id="408172"/>
    <lineage>
        <taxon>unclassified sequences</taxon>
        <taxon>metagenomes</taxon>
        <taxon>ecological metagenomes</taxon>
    </lineage>
</organism>
<evidence type="ECO:0000259" key="1">
    <source>
        <dbReference type="Pfam" id="PF14347"/>
    </source>
</evidence>
<dbReference type="InterPro" id="IPR025512">
    <property type="entry name" value="DUF4399"/>
</dbReference>
<protein>
    <recommendedName>
        <fullName evidence="1">DUF4399 domain-containing protein</fullName>
    </recommendedName>
</protein>
<accession>A0A382FQM0</accession>
<dbReference type="AlphaFoldDB" id="A0A382FQM0"/>
<name>A0A382FQM0_9ZZZZ</name>
<sequence>MTLRFFISAMVLGGLLTSAVAADKLEKRKSPKGAKAYIIIPKDGKSVKKKFTVRFGLKGMGVAPAAIDKENTGHHHLLIDVDKLPNLDLPLVASENIRHFGGGQTEVTLELPPGKHTLQLVLGDWIHLAHDPPVISKKVTITVK</sequence>
<gene>
    <name evidence="2" type="ORF">METZ01_LOCUS217823</name>
</gene>
<proteinExistence type="predicted"/>
<evidence type="ECO:0000313" key="2">
    <source>
        <dbReference type="EMBL" id="SVB64969.1"/>
    </source>
</evidence>
<dbReference type="EMBL" id="UINC01051155">
    <property type="protein sequence ID" value="SVB64969.1"/>
    <property type="molecule type" value="Genomic_DNA"/>
</dbReference>